<dbReference type="GeneID" id="33357285"/>
<geneLocation type="chloroplast" evidence="1"/>
<keyword evidence="1" id="KW-0150">Chloroplast</keyword>
<organism evidence="1">
    <name type="scientific">Polysiphonia infestans</name>
    <dbReference type="NCBI Taxonomy" id="2006978"/>
    <lineage>
        <taxon>Eukaryota</taxon>
        <taxon>Rhodophyta</taxon>
        <taxon>Florideophyceae</taxon>
        <taxon>Rhodymeniophycidae</taxon>
        <taxon>Ceramiales</taxon>
        <taxon>Rhodomelaceae</taxon>
        <taxon>Polysiphonioideae</taxon>
        <taxon>Polysiphonia</taxon>
    </lineage>
</organism>
<protein>
    <submittedName>
        <fullName evidence="1">Uncharacterized protein</fullName>
    </submittedName>
</protein>
<sequence length="49" mass="5750">MYRGFHENKELTSSSAIYSIKKTVTPAKARNSDIKRIRRWEYCGKTLLT</sequence>
<proteinExistence type="predicted"/>
<reference evidence="1" key="1">
    <citation type="journal article" date="2017" name="J. Phycol.">
        <title>Analysis of chloroplast genomes and a supermatrix inform reclassification of the Rhodomelaceae (Rhodophyta).</title>
        <authorList>
            <person name="Diaz-Tapia P."/>
            <person name="Maggs C.A."/>
            <person name="West J.A."/>
            <person name="Verbruggen H."/>
        </authorList>
    </citation>
    <scope>NUCLEOTIDE SEQUENCE</scope>
    <source>
        <strain evidence="1">PD763</strain>
    </source>
</reference>
<dbReference type="AlphaFoldDB" id="A0A1Z1MES0"/>
<gene>
    <name evidence="1" type="primary">orf49</name>
</gene>
<accession>A0A1Z1MES0</accession>
<dbReference type="RefSeq" id="YP_009395281.1">
    <property type="nucleotide sequence ID" value="NC_035277.1"/>
</dbReference>
<evidence type="ECO:0000313" key="1">
    <source>
        <dbReference type="EMBL" id="ARW64261.1"/>
    </source>
</evidence>
<name>A0A1Z1MES0_9FLOR</name>
<keyword evidence="1" id="KW-0934">Plastid</keyword>
<dbReference type="EMBL" id="MF101432">
    <property type="protein sequence ID" value="ARW64261.1"/>
    <property type="molecule type" value="Genomic_DNA"/>
</dbReference>